<dbReference type="Proteomes" id="UP001307889">
    <property type="component" value="Chromosome 2"/>
</dbReference>
<accession>A0ABN7AFI3</accession>
<evidence type="ECO:0000313" key="1">
    <source>
        <dbReference type="EMBL" id="BES91041.1"/>
    </source>
</evidence>
<name>A0ABN7AFI3_9HEMI</name>
<dbReference type="EMBL" id="AP028910">
    <property type="protein sequence ID" value="BES91041.1"/>
    <property type="molecule type" value="Genomic_DNA"/>
</dbReference>
<gene>
    <name evidence="1" type="ORF">NTJ_03849</name>
</gene>
<reference evidence="1 2" key="1">
    <citation type="submission" date="2023-09" db="EMBL/GenBank/DDBJ databases">
        <title>Nesidiocoris tenuis whole genome shotgun sequence.</title>
        <authorList>
            <person name="Shibata T."/>
            <person name="Shimoda M."/>
            <person name="Kobayashi T."/>
            <person name="Uehara T."/>
        </authorList>
    </citation>
    <scope>NUCLEOTIDE SEQUENCE [LARGE SCALE GENOMIC DNA]</scope>
    <source>
        <strain evidence="1 2">Japan</strain>
    </source>
</reference>
<keyword evidence="2" id="KW-1185">Reference proteome</keyword>
<protein>
    <submittedName>
        <fullName evidence="1">Uncharacterized protein</fullName>
    </submittedName>
</protein>
<proteinExistence type="predicted"/>
<evidence type="ECO:0000313" key="2">
    <source>
        <dbReference type="Proteomes" id="UP001307889"/>
    </source>
</evidence>
<organism evidence="1 2">
    <name type="scientific">Nesidiocoris tenuis</name>
    <dbReference type="NCBI Taxonomy" id="355587"/>
    <lineage>
        <taxon>Eukaryota</taxon>
        <taxon>Metazoa</taxon>
        <taxon>Ecdysozoa</taxon>
        <taxon>Arthropoda</taxon>
        <taxon>Hexapoda</taxon>
        <taxon>Insecta</taxon>
        <taxon>Pterygota</taxon>
        <taxon>Neoptera</taxon>
        <taxon>Paraneoptera</taxon>
        <taxon>Hemiptera</taxon>
        <taxon>Heteroptera</taxon>
        <taxon>Panheteroptera</taxon>
        <taxon>Cimicomorpha</taxon>
        <taxon>Miridae</taxon>
        <taxon>Dicyphina</taxon>
        <taxon>Nesidiocoris</taxon>
    </lineage>
</organism>
<sequence length="90" mass="9455">MERAGGNRRRKTVVAVRHVLGGSSGRPDRCGLATNRIAGQIAAATDRAARPGRECLGALRDSVTGFRIFAAVAAVYLSDCFQSFAGHPAL</sequence>